<evidence type="ECO:0000256" key="3">
    <source>
        <dbReference type="SAM" id="MobiDB-lite"/>
    </source>
</evidence>
<evidence type="ECO:0000256" key="2">
    <source>
        <dbReference type="ARBA" id="ARBA00023054"/>
    </source>
</evidence>
<dbReference type="Proteomes" id="UP001164746">
    <property type="component" value="Chromosome 10"/>
</dbReference>
<protein>
    <submittedName>
        <fullName evidence="4">YZG1-like protein</fullName>
    </submittedName>
</protein>
<keyword evidence="5" id="KW-1185">Reference proteome</keyword>
<evidence type="ECO:0000256" key="1">
    <source>
        <dbReference type="ARBA" id="ARBA00005702"/>
    </source>
</evidence>
<evidence type="ECO:0000313" key="5">
    <source>
        <dbReference type="Proteomes" id="UP001164746"/>
    </source>
</evidence>
<feature type="region of interest" description="Disordered" evidence="3">
    <location>
        <begin position="223"/>
        <end position="254"/>
    </location>
</feature>
<reference evidence="4" key="1">
    <citation type="submission" date="2022-11" db="EMBL/GenBank/DDBJ databases">
        <title>Centuries of genome instability and evolution in soft-shell clam transmissible cancer (bioRxiv).</title>
        <authorList>
            <person name="Hart S.F.M."/>
            <person name="Yonemitsu M.A."/>
            <person name="Giersch R.M."/>
            <person name="Beal B.F."/>
            <person name="Arriagada G."/>
            <person name="Davis B.W."/>
            <person name="Ostrander E.A."/>
            <person name="Goff S.P."/>
            <person name="Metzger M.J."/>
        </authorList>
    </citation>
    <scope>NUCLEOTIDE SEQUENCE</scope>
    <source>
        <strain evidence="4">MELC-2E11</strain>
        <tissue evidence="4">Siphon/mantle</tissue>
    </source>
</reference>
<dbReference type="PANTHER" id="PTHR19307:SF14">
    <property type="entry name" value="TUMOR PROTEIN D52"/>
    <property type="match status" value="1"/>
</dbReference>
<dbReference type="Pfam" id="PF04201">
    <property type="entry name" value="TPD52"/>
    <property type="match status" value="1"/>
</dbReference>
<sequence length="254" mass="27696">MSTPTKAEETFDSAQGNDLTKSDIEEDLNYKPKISSPGNYRRFLEFSRTSSLSDDEGGHSSGNEGFIEDELTVEPALPEEDLYPDLSSPVHEGVEGTAHPEQIPPPTEEQLQEWNAELEKVEGEIATLRQVLGAKVRYASELKRKLGITPLQEMKHDFQLGIKSIKDSSTYQKTSEVAKNAVEKTSTVVAGIGRKLGDLRNSQTFKSVEGKMESAYASVKAKVSGSKSEGSFEEALQREKEAGANGAPDGAQEV</sequence>
<gene>
    <name evidence="4" type="ORF">MAR_032694</name>
</gene>
<name>A0ABY7F826_MYAAR</name>
<comment type="similarity">
    <text evidence="1">Belongs to the TPD52 family.</text>
</comment>
<dbReference type="PANTHER" id="PTHR19307">
    <property type="entry name" value="TUMOR PROTEIN D52"/>
    <property type="match status" value="1"/>
</dbReference>
<organism evidence="4 5">
    <name type="scientific">Mya arenaria</name>
    <name type="common">Soft-shell clam</name>
    <dbReference type="NCBI Taxonomy" id="6604"/>
    <lineage>
        <taxon>Eukaryota</taxon>
        <taxon>Metazoa</taxon>
        <taxon>Spiralia</taxon>
        <taxon>Lophotrochozoa</taxon>
        <taxon>Mollusca</taxon>
        <taxon>Bivalvia</taxon>
        <taxon>Autobranchia</taxon>
        <taxon>Heteroconchia</taxon>
        <taxon>Euheterodonta</taxon>
        <taxon>Imparidentia</taxon>
        <taxon>Neoheterodontei</taxon>
        <taxon>Myida</taxon>
        <taxon>Myoidea</taxon>
        <taxon>Myidae</taxon>
        <taxon>Mya</taxon>
    </lineage>
</organism>
<feature type="region of interest" description="Disordered" evidence="3">
    <location>
        <begin position="1"/>
        <end position="110"/>
    </location>
</feature>
<dbReference type="EMBL" id="CP111021">
    <property type="protein sequence ID" value="WAR18100.1"/>
    <property type="molecule type" value="Genomic_DNA"/>
</dbReference>
<dbReference type="InterPro" id="IPR007327">
    <property type="entry name" value="TPD52"/>
</dbReference>
<feature type="compositionally biased region" description="Acidic residues" evidence="3">
    <location>
        <begin position="66"/>
        <end position="83"/>
    </location>
</feature>
<keyword evidence="2" id="KW-0175">Coiled coil</keyword>
<proteinExistence type="inferred from homology"/>
<evidence type="ECO:0000313" key="4">
    <source>
        <dbReference type="EMBL" id="WAR18100.1"/>
    </source>
</evidence>
<accession>A0ABY7F826</accession>